<dbReference type="InterPro" id="IPR015943">
    <property type="entry name" value="WD40/YVTN_repeat-like_dom_sf"/>
</dbReference>
<dbReference type="Gene3D" id="2.130.10.10">
    <property type="entry name" value="YVTN repeat-like/Quinoprotein amine dehydrogenase"/>
    <property type="match status" value="1"/>
</dbReference>
<dbReference type="PANTHER" id="PTHR14107">
    <property type="entry name" value="WD REPEAT PROTEIN"/>
    <property type="match status" value="1"/>
</dbReference>
<sequence length="50" mass="5554">MELQGVMKSYFGGLLCVSWSPDGKYLATGGEDDLVTVWSFIPQLFGVRRV</sequence>
<dbReference type="InterPro" id="IPR001680">
    <property type="entry name" value="WD40_rpt"/>
</dbReference>
<dbReference type="InterPro" id="IPR051362">
    <property type="entry name" value="WD_repeat_creC_regulators"/>
</dbReference>
<evidence type="ECO:0000256" key="3">
    <source>
        <dbReference type="PROSITE-ProRule" id="PRU00221"/>
    </source>
</evidence>
<keyword evidence="1 3" id="KW-0853">WD repeat</keyword>
<keyword evidence="5" id="KW-1185">Reference proteome</keyword>
<dbReference type="Proteomes" id="UP000472270">
    <property type="component" value="Unassembled WGS sequence"/>
</dbReference>
<accession>A0A673MND9</accession>
<evidence type="ECO:0000313" key="5">
    <source>
        <dbReference type="Proteomes" id="UP000472270"/>
    </source>
</evidence>
<evidence type="ECO:0000256" key="2">
    <source>
        <dbReference type="ARBA" id="ARBA00022737"/>
    </source>
</evidence>
<dbReference type="Pfam" id="PF00400">
    <property type="entry name" value="WD40"/>
    <property type="match status" value="1"/>
</dbReference>
<dbReference type="Ensembl" id="ENSSRHT00000092100.1">
    <property type="protein sequence ID" value="ENSSRHP00000089678.1"/>
    <property type="gene ID" value="ENSSRHG00000044308.1"/>
</dbReference>
<dbReference type="SUPFAM" id="SSF117289">
    <property type="entry name" value="Nucleoporin domain"/>
    <property type="match status" value="1"/>
</dbReference>
<evidence type="ECO:0000256" key="1">
    <source>
        <dbReference type="ARBA" id="ARBA00022574"/>
    </source>
</evidence>
<dbReference type="AlphaFoldDB" id="A0A673MND9"/>
<evidence type="ECO:0000313" key="4">
    <source>
        <dbReference type="Ensembl" id="ENSSRHP00000089678.1"/>
    </source>
</evidence>
<feature type="repeat" description="WD" evidence="3">
    <location>
        <begin position="7"/>
        <end position="39"/>
    </location>
</feature>
<dbReference type="PANTHER" id="PTHR14107:SF15">
    <property type="entry name" value="DYSTROPHIA MYOTONICA WD REPEAT-CONTAINING PROTEIN"/>
    <property type="match status" value="1"/>
</dbReference>
<protein>
    <submittedName>
        <fullName evidence="4">Uncharacterized protein</fullName>
    </submittedName>
</protein>
<organism evidence="4 5">
    <name type="scientific">Sinocyclocheilus rhinocerous</name>
    <dbReference type="NCBI Taxonomy" id="307959"/>
    <lineage>
        <taxon>Eukaryota</taxon>
        <taxon>Metazoa</taxon>
        <taxon>Chordata</taxon>
        <taxon>Craniata</taxon>
        <taxon>Vertebrata</taxon>
        <taxon>Euteleostomi</taxon>
        <taxon>Actinopterygii</taxon>
        <taxon>Neopterygii</taxon>
        <taxon>Teleostei</taxon>
        <taxon>Ostariophysi</taxon>
        <taxon>Cypriniformes</taxon>
        <taxon>Cyprinidae</taxon>
        <taxon>Cyprininae</taxon>
        <taxon>Sinocyclocheilus</taxon>
    </lineage>
</organism>
<proteinExistence type="predicted"/>
<name>A0A673MND9_9TELE</name>
<dbReference type="SMART" id="SM00320">
    <property type="entry name" value="WD40"/>
    <property type="match status" value="1"/>
</dbReference>
<keyword evidence="2" id="KW-0677">Repeat</keyword>
<dbReference type="PROSITE" id="PS50082">
    <property type="entry name" value="WD_REPEATS_2"/>
    <property type="match status" value="1"/>
</dbReference>
<reference evidence="4" key="2">
    <citation type="submission" date="2025-09" db="UniProtKB">
        <authorList>
            <consortium name="Ensembl"/>
        </authorList>
    </citation>
    <scope>IDENTIFICATION</scope>
</reference>
<reference evidence="4" key="1">
    <citation type="submission" date="2025-08" db="UniProtKB">
        <authorList>
            <consortium name="Ensembl"/>
        </authorList>
    </citation>
    <scope>IDENTIFICATION</scope>
</reference>
<dbReference type="PROSITE" id="PS50294">
    <property type="entry name" value="WD_REPEATS_REGION"/>
    <property type="match status" value="1"/>
</dbReference>